<dbReference type="STRING" id="683260.SAMN05421874_105100"/>
<keyword evidence="3" id="KW-1185">Reference proteome</keyword>
<dbReference type="AlphaFoldDB" id="A0A1G8Z379"/>
<reference evidence="2 3" key="1">
    <citation type="submission" date="2016-10" db="EMBL/GenBank/DDBJ databases">
        <authorList>
            <person name="de Groot N.N."/>
        </authorList>
    </citation>
    <scope>NUCLEOTIDE SEQUENCE [LARGE SCALE GENOMIC DNA]</scope>
    <source>
        <strain evidence="2 3">CGMCC 4.5681</strain>
    </source>
</reference>
<keyword evidence="1" id="KW-0732">Signal</keyword>
<sequence length="114" mass="12037">MIVAVAGFVALAAAGATAAGGGGGGERREVSQEQYDILINQCRYAGIGPAKCRAAVKQHYRVGAIDKTLDCRVYSGVAVCGKLRLSKAERRCVRESVAKGLSSRRAEVECYSEV</sequence>
<evidence type="ECO:0000256" key="1">
    <source>
        <dbReference type="SAM" id="SignalP"/>
    </source>
</evidence>
<feature type="chain" id="PRO_5039126862" evidence="1">
    <location>
        <begin position="19"/>
        <end position="114"/>
    </location>
</feature>
<feature type="signal peptide" evidence="1">
    <location>
        <begin position="1"/>
        <end position="18"/>
    </location>
</feature>
<gene>
    <name evidence="2" type="ORF">SAMN05421874_105100</name>
</gene>
<dbReference type="EMBL" id="FNFB01000005">
    <property type="protein sequence ID" value="SDK09453.1"/>
    <property type="molecule type" value="Genomic_DNA"/>
</dbReference>
<organism evidence="2 3">
    <name type="scientific">Nonomuraea maritima</name>
    <dbReference type="NCBI Taxonomy" id="683260"/>
    <lineage>
        <taxon>Bacteria</taxon>
        <taxon>Bacillati</taxon>
        <taxon>Actinomycetota</taxon>
        <taxon>Actinomycetes</taxon>
        <taxon>Streptosporangiales</taxon>
        <taxon>Streptosporangiaceae</taxon>
        <taxon>Nonomuraea</taxon>
    </lineage>
</organism>
<evidence type="ECO:0000313" key="3">
    <source>
        <dbReference type="Proteomes" id="UP000198683"/>
    </source>
</evidence>
<protein>
    <submittedName>
        <fullName evidence="2">Uncharacterized protein</fullName>
    </submittedName>
</protein>
<proteinExistence type="predicted"/>
<accession>A0A1G8Z379</accession>
<dbReference type="RefSeq" id="WP_245740178.1">
    <property type="nucleotide sequence ID" value="NZ_FNFB01000005.1"/>
</dbReference>
<evidence type="ECO:0000313" key="2">
    <source>
        <dbReference type="EMBL" id="SDK09453.1"/>
    </source>
</evidence>
<name>A0A1G8Z379_9ACTN</name>
<dbReference type="Proteomes" id="UP000198683">
    <property type="component" value="Unassembled WGS sequence"/>
</dbReference>